<name>A0A1H9Q0W3_9LACT</name>
<gene>
    <name evidence="2" type="ORF">SAMN04488559_101280</name>
</gene>
<evidence type="ECO:0000256" key="1">
    <source>
        <dbReference type="SAM" id="Phobius"/>
    </source>
</evidence>
<feature type="transmembrane region" description="Helical" evidence="1">
    <location>
        <begin position="438"/>
        <end position="460"/>
    </location>
</feature>
<keyword evidence="1" id="KW-0472">Membrane</keyword>
<dbReference type="Proteomes" id="UP000198948">
    <property type="component" value="Unassembled WGS sequence"/>
</dbReference>
<sequence length="475" mass="55756">MENQLLNFIETYRENIVIDSSNIFELEFNIALQEIKSIDFPEKSSDIDYSLLYRGSSVDETSVQDFIEKYEERLHFDTSDEKITIFITIKKAQLNFFSFTNFYVFSDVTNFIKCVNNLEIVSCEHKLIVLIIDDHIKFESEFIKIISSDFDNTNYSSLICNNAFEKYTTLNTLFKDRTLKNFLEYPLSWIDMSNGLDAFNVRSIQTFLSIVCNKILDTDHSSFLIRGYKTVCLSIENEPRISRDTVFSIEKLTNFIIDDKRIQDKLLILRNTMTLFLNSDENISGLDKSMKEIEMNVEYNFNTYIQDKIQLFFDQKNKLLLEFIATARKLEEQTNSIISQFRTVVLSLLGTIFLSLMNNITSAKTSAIVNIVLLSYLIFYVVNFFLVLNHKEEVNAILSSLRKYTKEISIDGKNNSFEELKKDYLDYPLSLYNCYRKWVIRFLLLLIVVFLSLFISNRIIELSFLKNFIKFIIGY</sequence>
<dbReference type="STRING" id="142588.SAMN04488559_101280"/>
<evidence type="ECO:0000313" key="3">
    <source>
        <dbReference type="Proteomes" id="UP000198948"/>
    </source>
</evidence>
<reference evidence="2 3" key="1">
    <citation type="submission" date="2016-10" db="EMBL/GenBank/DDBJ databases">
        <authorList>
            <person name="de Groot N.N."/>
        </authorList>
    </citation>
    <scope>NUCLEOTIDE SEQUENCE [LARGE SCALE GENOMIC DNA]</scope>
    <source>
        <strain evidence="2 3">DSM 13760</strain>
    </source>
</reference>
<accession>A0A1H9Q0W3</accession>
<keyword evidence="1" id="KW-0812">Transmembrane</keyword>
<feature type="transmembrane region" description="Helical" evidence="1">
    <location>
        <begin position="368"/>
        <end position="388"/>
    </location>
</feature>
<organism evidence="2 3">
    <name type="scientific">Isobaculum melis</name>
    <dbReference type="NCBI Taxonomy" id="142588"/>
    <lineage>
        <taxon>Bacteria</taxon>
        <taxon>Bacillati</taxon>
        <taxon>Bacillota</taxon>
        <taxon>Bacilli</taxon>
        <taxon>Lactobacillales</taxon>
        <taxon>Carnobacteriaceae</taxon>
        <taxon>Isobaculum</taxon>
    </lineage>
</organism>
<protein>
    <submittedName>
        <fullName evidence="2">Uncharacterized protein</fullName>
    </submittedName>
</protein>
<dbReference type="RefSeq" id="WP_092649495.1">
    <property type="nucleotide sequence ID" value="NZ_FOHA01000001.1"/>
</dbReference>
<keyword evidence="1" id="KW-1133">Transmembrane helix</keyword>
<feature type="transmembrane region" description="Helical" evidence="1">
    <location>
        <begin position="337"/>
        <end position="356"/>
    </location>
</feature>
<proteinExistence type="predicted"/>
<evidence type="ECO:0000313" key="2">
    <source>
        <dbReference type="EMBL" id="SER54080.1"/>
    </source>
</evidence>
<keyword evidence="3" id="KW-1185">Reference proteome</keyword>
<dbReference type="EMBL" id="FOHA01000001">
    <property type="protein sequence ID" value="SER54080.1"/>
    <property type="molecule type" value="Genomic_DNA"/>
</dbReference>
<dbReference type="AlphaFoldDB" id="A0A1H9Q0W3"/>